<dbReference type="Proteomes" id="UP001221142">
    <property type="component" value="Unassembled WGS sequence"/>
</dbReference>
<dbReference type="InterPro" id="IPR036875">
    <property type="entry name" value="Znf_CCHC_sf"/>
</dbReference>
<evidence type="ECO:0000313" key="4">
    <source>
        <dbReference type="Proteomes" id="UP001221142"/>
    </source>
</evidence>
<organism evidence="3 4">
    <name type="scientific">Roridomyces roridus</name>
    <dbReference type="NCBI Taxonomy" id="1738132"/>
    <lineage>
        <taxon>Eukaryota</taxon>
        <taxon>Fungi</taxon>
        <taxon>Dikarya</taxon>
        <taxon>Basidiomycota</taxon>
        <taxon>Agaricomycotina</taxon>
        <taxon>Agaricomycetes</taxon>
        <taxon>Agaricomycetidae</taxon>
        <taxon>Agaricales</taxon>
        <taxon>Marasmiineae</taxon>
        <taxon>Mycenaceae</taxon>
        <taxon>Roridomyces</taxon>
    </lineage>
</organism>
<feature type="region of interest" description="Disordered" evidence="2">
    <location>
        <begin position="1"/>
        <end position="23"/>
    </location>
</feature>
<evidence type="ECO:0000256" key="2">
    <source>
        <dbReference type="SAM" id="MobiDB-lite"/>
    </source>
</evidence>
<dbReference type="GO" id="GO:0003676">
    <property type="term" value="F:nucleic acid binding"/>
    <property type="evidence" value="ECO:0007669"/>
    <property type="project" value="InterPro"/>
</dbReference>
<dbReference type="SUPFAM" id="SSF57756">
    <property type="entry name" value="Retrovirus zinc finger-like domains"/>
    <property type="match status" value="1"/>
</dbReference>
<gene>
    <name evidence="3" type="ORF">FB45DRAFT_743028</name>
</gene>
<dbReference type="AlphaFoldDB" id="A0AAD7C042"/>
<sequence length="423" mass="47849">MADQATHTRKVPEAYDRNAPTFDGEKTSDLLEFLDHMERMMELAGTPDDQKNAFIVRYTKRRVTNQWKSLRSYSGGYEAFKKELIKNYPSAQEDNIGSVRQLEKILREYQPEEVHFEDYEDVMNLIRELNVEVPKLKKHGPVKAETQEATRMLEEIKLSLVNMKDRMDVSDKNHKEDLNQLTQLYKSLSKGSSGPPALGSGPPPRQEVRFRMPGSDLCHYCRTTGHYIGECPVRRKHIHESKIKVVGQRDFFPDGTAIPMGGMKPRSQIVEERAGAAQVNYMSALNQNEYREPTPEEWAAMEAAMEAECYEDYTSYDPRDDEIRSLQIANQNYQVAAQNEVMRQMIQHRQILQRGVPPPVSQMMAPAPAPPTTVAPVDSNLVASLMAVLQNHAGGNENHPVEAQMAVGTRANPSRTGNGQSGF</sequence>
<keyword evidence="4" id="KW-1185">Reference proteome</keyword>
<feature type="compositionally biased region" description="Low complexity" evidence="2">
    <location>
        <begin position="187"/>
        <end position="200"/>
    </location>
</feature>
<dbReference type="GO" id="GO:0006397">
    <property type="term" value="P:mRNA processing"/>
    <property type="evidence" value="ECO:0007669"/>
    <property type="project" value="UniProtKB-KW"/>
</dbReference>
<accession>A0AAD7C042</accession>
<evidence type="ECO:0000313" key="3">
    <source>
        <dbReference type="EMBL" id="KAJ7635233.1"/>
    </source>
</evidence>
<dbReference type="GO" id="GO:0008270">
    <property type="term" value="F:zinc ion binding"/>
    <property type="evidence" value="ECO:0007669"/>
    <property type="project" value="InterPro"/>
</dbReference>
<proteinExistence type="predicted"/>
<evidence type="ECO:0000256" key="1">
    <source>
        <dbReference type="ARBA" id="ARBA00022664"/>
    </source>
</evidence>
<evidence type="ECO:0008006" key="5">
    <source>
        <dbReference type="Google" id="ProtNLM"/>
    </source>
</evidence>
<reference evidence="3" key="1">
    <citation type="submission" date="2023-03" db="EMBL/GenBank/DDBJ databases">
        <title>Massive genome expansion in bonnet fungi (Mycena s.s.) driven by repeated elements and novel gene families across ecological guilds.</title>
        <authorList>
            <consortium name="Lawrence Berkeley National Laboratory"/>
            <person name="Harder C.B."/>
            <person name="Miyauchi S."/>
            <person name="Viragh M."/>
            <person name="Kuo A."/>
            <person name="Thoen E."/>
            <person name="Andreopoulos B."/>
            <person name="Lu D."/>
            <person name="Skrede I."/>
            <person name="Drula E."/>
            <person name="Henrissat B."/>
            <person name="Morin E."/>
            <person name="Kohler A."/>
            <person name="Barry K."/>
            <person name="LaButti K."/>
            <person name="Morin E."/>
            <person name="Salamov A."/>
            <person name="Lipzen A."/>
            <person name="Mereny Z."/>
            <person name="Hegedus B."/>
            <person name="Baldrian P."/>
            <person name="Stursova M."/>
            <person name="Weitz H."/>
            <person name="Taylor A."/>
            <person name="Grigoriev I.V."/>
            <person name="Nagy L.G."/>
            <person name="Martin F."/>
            <person name="Kauserud H."/>
        </authorList>
    </citation>
    <scope>NUCLEOTIDE SEQUENCE</scope>
    <source>
        <strain evidence="3">9284</strain>
    </source>
</reference>
<name>A0AAD7C042_9AGAR</name>
<keyword evidence="1" id="KW-0507">mRNA processing</keyword>
<dbReference type="EMBL" id="JARKIF010000007">
    <property type="protein sequence ID" value="KAJ7635233.1"/>
    <property type="molecule type" value="Genomic_DNA"/>
</dbReference>
<feature type="region of interest" description="Disordered" evidence="2">
    <location>
        <begin position="187"/>
        <end position="207"/>
    </location>
</feature>
<comment type="caution">
    <text evidence="3">The sequence shown here is derived from an EMBL/GenBank/DDBJ whole genome shotgun (WGS) entry which is preliminary data.</text>
</comment>
<protein>
    <recommendedName>
        <fullName evidence="5">CCHC-type domain-containing protein</fullName>
    </recommendedName>
</protein>